<dbReference type="GO" id="GO:0004519">
    <property type="term" value="F:endonuclease activity"/>
    <property type="evidence" value="ECO:0007669"/>
    <property type="project" value="InterPro"/>
</dbReference>
<evidence type="ECO:0000259" key="1">
    <source>
        <dbReference type="Pfam" id="PF03354"/>
    </source>
</evidence>
<dbReference type="InterPro" id="IPR027417">
    <property type="entry name" value="P-loop_NTPase"/>
</dbReference>
<reference evidence="3 5" key="2">
    <citation type="submission" date="2019-07" db="EMBL/GenBank/DDBJ databases">
        <title>Whole genome shotgun sequence of Clostridium butyricum NBRC 3858.</title>
        <authorList>
            <person name="Hosoyama A."/>
            <person name="Uohara A."/>
            <person name="Ohji S."/>
            <person name="Ichikawa N."/>
        </authorList>
    </citation>
    <scope>NUCLEOTIDE SEQUENCE [LARGE SCALE GENOMIC DNA]</scope>
    <source>
        <strain evidence="3 5">NBRC 3858</strain>
    </source>
</reference>
<dbReference type="InterPro" id="IPR046462">
    <property type="entry name" value="TerL_nuclease"/>
</dbReference>
<evidence type="ECO:0000313" key="3">
    <source>
        <dbReference type="EMBL" id="GEQ22276.1"/>
    </source>
</evidence>
<feature type="domain" description="Terminase large subunit-like endonuclease" evidence="2">
    <location>
        <begin position="271"/>
        <end position="572"/>
    </location>
</feature>
<dbReference type="PANTHER" id="PTHR41287:SF1">
    <property type="entry name" value="PROTEIN YMFN"/>
    <property type="match status" value="1"/>
</dbReference>
<dbReference type="InterPro" id="IPR046461">
    <property type="entry name" value="TerL_ATPase"/>
</dbReference>
<evidence type="ECO:0000313" key="6">
    <source>
        <dbReference type="Proteomes" id="UP000515243"/>
    </source>
</evidence>
<evidence type="ECO:0000313" key="5">
    <source>
        <dbReference type="Proteomes" id="UP000321089"/>
    </source>
</evidence>
<dbReference type="EMBL" id="BKBC01000044">
    <property type="protein sequence ID" value="GEQ22276.1"/>
    <property type="molecule type" value="Genomic_DNA"/>
</dbReference>
<protein>
    <submittedName>
        <fullName evidence="3 4">Terminase</fullName>
    </submittedName>
</protein>
<organism evidence="3 5">
    <name type="scientific">Clostridium butyricum</name>
    <dbReference type="NCBI Taxonomy" id="1492"/>
    <lineage>
        <taxon>Bacteria</taxon>
        <taxon>Bacillati</taxon>
        <taxon>Bacillota</taxon>
        <taxon>Clostridia</taxon>
        <taxon>Eubacteriales</taxon>
        <taxon>Clostridiaceae</taxon>
        <taxon>Clostridium</taxon>
    </lineage>
</organism>
<dbReference type="EMBL" id="CP040626">
    <property type="protein sequence ID" value="QMW92770.1"/>
    <property type="molecule type" value="Genomic_DNA"/>
</dbReference>
<accession>A0A512TPY7</accession>
<reference evidence="4 6" key="1">
    <citation type="submission" date="2019-05" db="EMBL/GenBank/DDBJ databases">
        <authorList>
            <person name="Schori C."/>
            <person name="Ahrens C."/>
        </authorList>
    </citation>
    <scope>NUCLEOTIDE SEQUENCE [LARGE SCALE GENOMIC DNA]</scope>
    <source>
        <strain evidence="4 6">DSM 10702</strain>
    </source>
</reference>
<dbReference type="InterPro" id="IPR005021">
    <property type="entry name" value="Terminase_largesu-like"/>
</dbReference>
<sequence>MDNSKFKNYDLVMEYAKNIITGKKLANKEQIQGCQRFINDLENKDYDFNPKDAEFVIGIIEKTFVHAQGERLDGTPLRYSPFLLEPFHKFQIYNLLGFYKKGTKIRRFKEAFIFIPRKNIKTSFAAALAWALGLLERKSGSKVYITAAALKQSLESFNFINFNLEQMGEKENFRVIDNNQEHSISGDLGDGSIYIQALAANPDSQDSLNCNIGIADEIHAYKTPKQYNIIKEAMKAYTNKLMIGITTAGDNMNSFCYRKLEYCKKILNGTVKDEQYFVFIAKADQDKKGKVDYTNPIEHEKANPAYGVSIRPDDILNDSLQAMNDPQQRKDFLAKSLNIYTAALKAYFDIDEFRASDRKYNWTLQDVLKFPIQWYGGADLSKLHDLTASTLYGTYYNAYKDDNGEMHDVDIIIPHAWFPIVMAAKKADEDGIPLFGWEDDGWLDMSNNPTTNTSEVVNWFKNMKKKGFKIKQVGHDRKFAREYFIGMKKAGFNIIDQPQYFYKKSEGFRHIEKKAKDGDLYYFHADCFEYCVQNVRAIEKTDDMIQYEKVDGDGGTQRIDIFDAAVFACVRKLEDMEKVGSASKWLKG</sequence>
<evidence type="ECO:0000259" key="2">
    <source>
        <dbReference type="Pfam" id="PF20441"/>
    </source>
</evidence>
<proteinExistence type="predicted"/>
<dbReference type="Gene3D" id="3.40.50.300">
    <property type="entry name" value="P-loop containing nucleotide triphosphate hydrolases"/>
    <property type="match status" value="1"/>
</dbReference>
<dbReference type="AlphaFoldDB" id="A0A512TPY7"/>
<dbReference type="PANTHER" id="PTHR41287">
    <property type="match status" value="1"/>
</dbReference>
<name>A0A512TPY7_CLOBU</name>
<dbReference type="Proteomes" id="UP000515243">
    <property type="component" value="Chromosome 1"/>
</dbReference>
<dbReference type="RefSeq" id="WP_035764108.1">
    <property type="nucleotide sequence ID" value="NZ_BKBC01000044.1"/>
</dbReference>
<dbReference type="Pfam" id="PF03354">
    <property type="entry name" value="TerL_ATPase"/>
    <property type="match status" value="1"/>
</dbReference>
<evidence type="ECO:0000313" key="4">
    <source>
        <dbReference type="EMBL" id="QMW92770.1"/>
    </source>
</evidence>
<feature type="domain" description="Terminase large subunit-like ATPase" evidence="1">
    <location>
        <begin position="86"/>
        <end position="264"/>
    </location>
</feature>
<dbReference type="Proteomes" id="UP000321089">
    <property type="component" value="Unassembled WGS sequence"/>
</dbReference>
<gene>
    <name evidence="3" type="primary">pi230</name>
    <name evidence="3" type="ORF">CBU02nite_27820</name>
    <name evidence="4" type="ORF">FF104_08330</name>
</gene>
<dbReference type="Pfam" id="PF20441">
    <property type="entry name" value="TerL_nuclease"/>
    <property type="match status" value="1"/>
</dbReference>